<keyword evidence="2" id="KW-1185">Reference proteome</keyword>
<accession>A0A2G2ZYG1</accession>
<name>A0A2G2ZYG1_CAPAN</name>
<gene>
    <name evidence="1" type="ORF">T459_09114</name>
</gene>
<reference evidence="1 2" key="1">
    <citation type="journal article" date="2014" name="Nat. Genet.">
        <title>Genome sequence of the hot pepper provides insights into the evolution of pungency in Capsicum species.</title>
        <authorList>
            <person name="Kim S."/>
            <person name="Park M."/>
            <person name="Yeom S.I."/>
            <person name="Kim Y.M."/>
            <person name="Lee J.M."/>
            <person name="Lee H.A."/>
            <person name="Seo E."/>
            <person name="Choi J."/>
            <person name="Cheong K."/>
            <person name="Kim K.T."/>
            <person name="Jung K."/>
            <person name="Lee G.W."/>
            <person name="Oh S.K."/>
            <person name="Bae C."/>
            <person name="Kim S.B."/>
            <person name="Lee H.Y."/>
            <person name="Kim S.Y."/>
            <person name="Kim M.S."/>
            <person name="Kang B.C."/>
            <person name="Jo Y.D."/>
            <person name="Yang H.B."/>
            <person name="Jeong H.J."/>
            <person name="Kang W.H."/>
            <person name="Kwon J.K."/>
            <person name="Shin C."/>
            <person name="Lim J.Y."/>
            <person name="Park J.H."/>
            <person name="Huh J.H."/>
            <person name="Kim J.S."/>
            <person name="Kim B.D."/>
            <person name="Cohen O."/>
            <person name="Paran I."/>
            <person name="Suh M.C."/>
            <person name="Lee S.B."/>
            <person name="Kim Y.K."/>
            <person name="Shin Y."/>
            <person name="Noh S.J."/>
            <person name="Park J."/>
            <person name="Seo Y.S."/>
            <person name="Kwon S.Y."/>
            <person name="Kim H.A."/>
            <person name="Park J.M."/>
            <person name="Kim H.J."/>
            <person name="Choi S.B."/>
            <person name="Bosland P.W."/>
            <person name="Reeves G."/>
            <person name="Jo S.H."/>
            <person name="Lee B.W."/>
            <person name="Cho H.T."/>
            <person name="Choi H.S."/>
            <person name="Lee M.S."/>
            <person name="Yu Y."/>
            <person name="Do Choi Y."/>
            <person name="Park B.S."/>
            <person name="van Deynze A."/>
            <person name="Ashrafi H."/>
            <person name="Hill T."/>
            <person name="Kim W.T."/>
            <person name="Pai H.S."/>
            <person name="Ahn H.K."/>
            <person name="Yeam I."/>
            <person name="Giovannoni J.J."/>
            <person name="Rose J.K."/>
            <person name="Sorensen I."/>
            <person name="Lee S.J."/>
            <person name="Kim R.W."/>
            <person name="Choi I.Y."/>
            <person name="Choi B.S."/>
            <person name="Lim J.S."/>
            <person name="Lee Y.H."/>
            <person name="Choi D."/>
        </authorList>
    </citation>
    <scope>NUCLEOTIDE SEQUENCE [LARGE SCALE GENOMIC DNA]</scope>
    <source>
        <strain evidence="2">cv. CM334</strain>
    </source>
</reference>
<dbReference type="AlphaFoldDB" id="A0A2G2ZYG1"/>
<proteinExistence type="predicted"/>
<dbReference type="PANTHER" id="PTHR11439:SF503">
    <property type="entry name" value="CYSTEINE-RICH RLK (RECEPTOR-LIKE PROTEIN KINASE) 8"/>
    <property type="match status" value="1"/>
</dbReference>
<reference evidence="1 2" key="2">
    <citation type="journal article" date="2017" name="Genome Biol.">
        <title>New reference genome sequences of hot pepper reveal the massive evolution of plant disease-resistance genes by retroduplication.</title>
        <authorList>
            <person name="Kim S."/>
            <person name="Park J."/>
            <person name="Yeom S.I."/>
            <person name="Kim Y.M."/>
            <person name="Seo E."/>
            <person name="Kim K.T."/>
            <person name="Kim M.S."/>
            <person name="Lee J.M."/>
            <person name="Cheong K."/>
            <person name="Shin H.S."/>
            <person name="Kim S.B."/>
            <person name="Han K."/>
            <person name="Lee J."/>
            <person name="Park M."/>
            <person name="Lee H.A."/>
            <person name="Lee H.Y."/>
            <person name="Lee Y."/>
            <person name="Oh S."/>
            <person name="Lee J.H."/>
            <person name="Choi E."/>
            <person name="Choi E."/>
            <person name="Lee S.E."/>
            <person name="Jeon J."/>
            <person name="Kim H."/>
            <person name="Choi G."/>
            <person name="Song H."/>
            <person name="Lee J."/>
            <person name="Lee S.C."/>
            <person name="Kwon J.K."/>
            <person name="Lee H.Y."/>
            <person name="Koo N."/>
            <person name="Hong Y."/>
            <person name="Kim R.W."/>
            <person name="Kang W.H."/>
            <person name="Huh J.H."/>
            <person name="Kang B.C."/>
            <person name="Yang T.J."/>
            <person name="Lee Y.H."/>
            <person name="Bennetzen J.L."/>
            <person name="Choi D."/>
        </authorList>
    </citation>
    <scope>NUCLEOTIDE SEQUENCE [LARGE SCALE GENOMIC DNA]</scope>
    <source>
        <strain evidence="2">cv. CM334</strain>
    </source>
</reference>
<dbReference type="Gramene" id="PHT87008">
    <property type="protein sequence ID" value="PHT87008"/>
    <property type="gene ID" value="T459_09114"/>
</dbReference>
<protein>
    <recommendedName>
        <fullName evidence="3">Copia protein</fullName>
    </recommendedName>
</protein>
<dbReference type="OMA" id="MEDCKST"/>
<dbReference type="Proteomes" id="UP000222542">
    <property type="component" value="Unassembled WGS sequence"/>
</dbReference>
<evidence type="ECO:0008006" key="3">
    <source>
        <dbReference type="Google" id="ProtNLM"/>
    </source>
</evidence>
<dbReference type="EMBL" id="AYRZ02000003">
    <property type="protein sequence ID" value="PHT87008.1"/>
    <property type="molecule type" value="Genomic_DNA"/>
</dbReference>
<evidence type="ECO:0000313" key="2">
    <source>
        <dbReference type="Proteomes" id="UP000222542"/>
    </source>
</evidence>
<dbReference type="STRING" id="4072.A0A2G2ZYG1"/>
<dbReference type="PANTHER" id="PTHR11439">
    <property type="entry name" value="GAG-POL-RELATED RETROTRANSPOSON"/>
    <property type="match status" value="1"/>
</dbReference>
<comment type="caution">
    <text evidence="1">The sequence shown here is derived from an EMBL/GenBank/DDBJ whole genome shotgun (WGS) entry which is preliminary data.</text>
</comment>
<organism evidence="1 2">
    <name type="scientific">Capsicum annuum</name>
    <name type="common">Capsicum pepper</name>
    <dbReference type="NCBI Taxonomy" id="4072"/>
    <lineage>
        <taxon>Eukaryota</taxon>
        <taxon>Viridiplantae</taxon>
        <taxon>Streptophyta</taxon>
        <taxon>Embryophyta</taxon>
        <taxon>Tracheophyta</taxon>
        <taxon>Spermatophyta</taxon>
        <taxon>Magnoliopsida</taxon>
        <taxon>eudicotyledons</taxon>
        <taxon>Gunneridae</taxon>
        <taxon>Pentapetalae</taxon>
        <taxon>asterids</taxon>
        <taxon>lamiids</taxon>
        <taxon>Solanales</taxon>
        <taxon>Solanaceae</taxon>
        <taxon>Solanoideae</taxon>
        <taxon>Capsiceae</taxon>
        <taxon>Capsicum</taxon>
    </lineage>
</organism>
<evidence type="ECO:0000313" key="1">
    <source>
        <dbReference type="EMBL" id="PHT87008.1"/>
    </source>
</evidence>
<dbReference type="CDD" id="cd09272">
    <property type="entry name" value="RNase_HI_RT_Ty1"/>
    <property type="match status" value="1"/>
</dbReference>
<sequence length="175" mass="19928">MEDCKSTATPMNPNEKFCKEDGVEKVNEGLYKSLIGCLIYSTATRSDIIYDKAEYISAALAMNQALWIRKLLADLYMEQKKSTEVLVENESIISIVNNTVSHGSTKYFKIKLYFLREVEKSRDINMVHYRTNFQNADILSKYLPGARFEFLREKLGVTALESRRSVNTSASKAGD</sequence>